<feature type="region of interest" description="Disordered" evidence="1">
    <location>
        <begin position="1"/>
        <end position="110"/>
    </location>
</feature>
<feature type="compositionally biased region" description="Pro residues" evidence="1">
    <location>
        <begin position="29"/>
        <end position="42"/>
    </location>
</feature>
<dbReference type="EMBL" id="CP001778">
    <property type="protein sequence ID" value="ADD42065.1"/>
    <property type="molecule type" value="Genomic_DNA"/>
</dbReference>
<accession>D3Q4N5</accession>
<dbReference type="Proteomes" id="UP000000844">
    <property type="component" value="Chromosome"/>
</dbReference>
<reference evidence="3 4" key="1">
    <citation type="journal article" date="2009" name="Stand. Genomic Sci.">
        <title>Complete genome sequence of Stackebrandtia nassauensis type strain (LLR-40K-21).</title>
        <authorList>
            <person name="Munk C."/>
            <person name="Lapidus A."/>
            <person name="Copeland A."/>
            <person name="Jando M."/>
            <person name="Mayilraj S."/>
            <person name="Glavina Del Rio T."/>
            <person name="Nolan M."/>
            <person name="Chen F."/>
            <person name="Lucas S."/>
            <person name="Tice H."/>
            <person name="Cheng J.F."/>
            <person name="Han C."/>
            <person name="Detter J.C."/>
            <person name="Bruce D."/>
            <person name="Goodwin L."/>
            <person name="Chain P."/>
            <person name="Pitluck S."/>
            <person name="Goker M."/>
            <person name="Ovchinikova G."/>
            <person name="Pati A."/>
            <person name="Ivanova N."/>
            <person name="Mavromatis K."/>
            <person name="Chen A."/>
            <person name="Palaniappan K."/>
            <person name="Land M."/>
            <person name="Hauser L."/>
            <person name="Chang Y.J."/>
            <person name="Jeffries C.D."/>
            <person name="Bristow J."/>
            <person name="Eisen J.A."/>
            <person name="Markowitz V."/>
            <person name="Hugenholtz P."/>
            <person name="Kyrpides N.C."/>
            <person name="Klenk H.P."/>
        </authorList>
    </citation>
    <scope>NUCLEOTIDE SEQUENCE [LARGE SCALE GENOMIC DNA]</scope>
    <source>
        <strain evidence="4">DSM 44728 / CIP 108903 / NRRL B-16338 / NBRC 102104 / LLR-40K-21</strain>
    </source>
</reference>
<sequence>MTYPPPPGVPGDPGQQPMPDPYAPGGGYAPPPSDPYGPPPQGDPYGAPQGDPYGAPPQDPYGTPPPDAYGSPPMSGVPMSPGAPGMAPDPYTQAPMPGMPGQQPSFLGGQPPKKSNLGWILGGVGGAAVLIILVVVGIVLVNSGGGGSDDTAGGGDKSNEQSGDPSESGDDGGSGEYAVSEGMCTKVDVSGVPSSIGLDKFDDISMDNEMYCSSMGSSSSLVSVKGKAYKDAKEAEAGYEEYKSTETVGGDGLQEFTGDWDKGEISQYANLEGTASVFILDGNMAITMYISATDKATNDEAKEAATVLAEGVFKAASS</sequence>
<feature type="compositionally biased region" description="Low complexity" evidence="1">
    <location>
        <begin position="70"/>
        <end position="88"/>
    </location>
</feature>
<evidence type="ECO:0000313" key="4">
    <source>
        <dbReference type="Proteomes" id="UP000000844"/>
    </source>
</evidence>
<dbReference type="RefSeq" id="WP_013017636.1">
    <property type="nucleotide sequence ID" value="NC_013947.1"/>
</dbReference>
<feature type="compositionally biased region" description="Gly residues" evidence="1">
    <location>
        <begin position="145"/>
        <end position="156"/>
    </location>
</feature>
<organism evidence="3 4">
    <name type="scientific">Stackebrandtia nassauensis (strain DSM 44728 / CIP 108903 / NRRL B-16338 / NBRC 102104 / LLR-40K-21)</name>
    <dbReference type="NCBI Taxonomy" id="446470"/>
    <lineage>
        <taxon>Bacteria</taxon>
        <taxon>Bacillati</taxon>
        <taxon>Actinomycetota</taxon>
        <taxon>Actinomycetes</taxon>
        <taxon>Glycomycetales</taxon>
        <taxon>Glycomycetaceae</taxon>
        <taxon>Stackebrandtia</taxon>
    </lineage>
</organism>
<feature type="transmembrane region" description="Helical" evidence="2">
    <location>
        <begin position="117"/>
        <end position="141"/>
    </location>
</feature>
<evidence type="ECO:0000256" key="2">
    <source>
        <dbReference type="SAM" id="Phobius"/>
    </source>
</evidence>
<protein>
    <submittedName>
        <fullName evidence="3">Uncharacterized protein</fullName>
    </submittedName>
</protein>
<evidence type="ECO:0000256" key="1">
    <source>
        <dbReference type="SAM" id="MobiDB-lite"/>
    </source>
</evidence>
<keyword evidence="2" id="KW-1133">Transmembrane helix</keyword>
<name>D3Q4N5_STANL</name>
<keyword evidence="2" id="KW-0812">Transmembrane</keyword>
<keyword evidence="2" id="KW-0472">Membrane</keyword>
<dbReference type="STRING" id="446470.Snas_2380"/>
<dbReference type="AlphaFoldDB" id="D3Q4N5"/>
<evidence type="ECO:0000313" key="3">
    <source>
        <dbReference type="EMBL" id="ADD42065.1"/>
    </source>
</evidence>
<feature type="compositionally biased region" description="Low complexity" evidence="1">
    <location>
        <begin position="43"/>
        <end position="53"/>
    </location>
</feature>
<dbReference type="KEGG" id="sna:Snas_2380"/>
<keyword evidence="4" id="KW-1185">Reference proteome</keyword>
<feature type="region of interest" description="Disordered" evidence="1">
    <location>
        <begin position="145"/>
        <end position="178"/>
    </location>
</feature>
<feature type="compositionally biased region" description="Pro residues" evidence="1">
    <location>
        <begin position="1"/>
        <end position="22"/>
    </location>
</feature>
<feature type="compositionally biased region" description="Pro residues" evidence="1">
    <location>
        <begin position="54"/>
        <end position="67"/>
    </location>
</feature>
<dbReference type="HOGENOM" id="CLU_936613_0_0_11"/>
<proteinExistence type="predicted"/>
<gene>
    <name evidence="3" type="ordered locus">Snas_2380</name>
</gene>
<feature type="compositionally biased region" description="Low complexity" evidence="1">
    <location>
        <begin position="95"/>
        <end position="104"/>
    </location>
</feature>